<gene>
    <name evidence="1" type="ORF">AG1IA_03020</name>
</gene>
<keyword evidence="2" id="KW-1185">Reference proteome</keyword>
<accession>L8WY67</accession>
<reference evidence="1 2" key="1">
    <citation type="journal article" date="2013" name="Nat. Commun.">
        <title>The evolution and pathogenic mechanisms of the rice sheath blight pathogen.</title>
        <authorList>
            <person name="Zheng A."/>
            <person name="Lin R."/>
            <person name="Xu L."/>
            <person name="Qin P."/>
            <person name="Tang C."/>
            <person name="Ai P."/>
            <person name="Zhang D."/>
            <person name="Liu Y."/>
            <person name="Sun Z."/>
            <person name="Feng H."/>
            <person name="Wang Y."/>
            <person name="Chen Y."/>
            <person name="Liang X."/>
            <person name="Fu R."/>
            <person name="Li Q."/>
            <person name="Zhang J."/>
            <person name="Yu X."/>
            <person name="Xie Z."/>
            <person name="Ding L."/>
            <person name="Guan P."/>
            <person name="Tang J."/>
            <person name="Liang Y."/>
            <person name="Wang S."/>
            <person name="Deng Q."/>
            <person name="Li S."/>
            <person name="Zhu J."/>
            <person name="Wang L."/>
            <person name="Liu H."/>
            <person name="Li P."/>
        </authorList>
    </citation>
    <scope>NUCLEOTIDE SEQUENCE [LARGE SCALE GENOMIC DNA]</scope>
    <source>
        <strain evidence="2">AG-1 IA</strain>
    </source>
</reference>
<dbReference type="EMBL" id="AFRT01000675">
    <property type="protein sequence ID" value="ELU42950.1"/>
    <property type="molecule type" value="Genomic_DNA"/>
</dbReference>
<name>L8WY67_THACA</name>
<dbReference type="HOGENOM" id="CLU_2544171_0_0_1"/>
<proteinExistence type="predicted"/>
<comment type="caution">
    <text evidence="1">The sequence shown here is derived from an EMBL/GenBank/DDBJ whole genome shotgun (WGS) entry which is preliminary data.</text>
</comment>
<dbReference type="AlphaFoldDB" id="L8WY67"/>
<evidence type="ECO:0000313" key="1">
    <source>
        <dbReference type="EMBL" id="ELU42950.1"/>
    </source>
</evidence>
<dbReference type="Proteomes" id="UP000011668">
    <property type="component" value="Unassembled WGS sequence"/>
</dbReference>
<evidence type="ECO:0000313" key="2">
    <source>
        <dbReference type="Proteomes" id="UP000011668"/>
    </source>
</evidence>
<sequence>MGPLSWYARHSHAFHKFGLLHPTITDINTNSLTVNIPVLCSWRNPKYSTTNLLPIYGYHRDVPKILLAFSTYLFSDAGLIESL</sequence>
<organism evidence="1 2">
    <name type="scientific">Thanatephorus cucumeris (strain AG1-IA)</name>
    <name type="common">Rice sheath blight fungus</name>
    <name type="synonym">Rhizoctonia solani</name>
    <dbReference type="NCBI Taxonomy" id="983506"/>
    <lineage>
        <taxon>Eukaryota</taxon>
        <taxon>Fungi</taxon>
        <taxon>Dikarya</taxon>
        <taxon>Basidiomycota</taxon>
        <taxon>Agaricomycotina</taxon>
        <taxon>Agaricomycetes</taxon>
        <taxon>Cantharellales</taxon>
        <taxon>Ceratobasidiaceae</taxon>
        <taxon>Rhizoctonia</taxon>
        <taxon>Rhizoctonia solani AG-1</taxon>
    </lineage>
</organism>
<protein>
    <submittedName>
        <fullName evidence="1">Uncharacterized protein</fullName>
    </submittedName>
</protein>